<organism evidence="1 2">
    <name type="scientific">Paracoccidioides lutzii (strain ATCC MYA-826 / Pb01)</name>
    <name type="common">Paracoccidioides brasiliensis</name>
    <dbReference type="NCBI Taxonomy" id="502779"/>
    <lineage>
        <taxon>Eukaryota</taxon>
        <taxon>Fungi</taxon>
        <taxon>Dikarya</taxon>
        <taxon>Ascomycota</taxon>
        <taxon>Pezizomycotina</taxon>
        <taxon>Eurotiomycetes</taxon>
        <taxon>Eurotiomycetidae</taxon>
        <taxon>Onygenales</taxon>
        <taxon>Ajellomycetaceae</taxon>
        <taxon>Paracoccidioides</taxon>
    </lineage>
</organism>
<proteinExistence type="predicted"/>
<dbReference type="GeneID" id="26970575"/>
<sequence>MPHLTIETSIAAVFQIIHLIAQMFQELEEHAAFALRVKLPLCCLLLIETLKRIDQEVGMGRELPMLHTNIFSGCALHYFHRFGEGLDVCASLGLHYSRVDKSGIIIS</sequence>
<name>A0A0A2V5S9_PARBA</name>
<dbReference type="VEuPathDB" id="FungiDB:PAAG_11648"/>
<evidence type="ECO:0000313" key="2">
    <source>
        <dbReference type="Proteomes" id="UP000002059"/>
    </source>
</evidence>
<dbReference type="HOGENOM" id="CLU_2210788_0_0_1"/>
<dbReference type="RefSeq" id="XP_015703165.1">
    <property type="nucleotide sequence ID" value="XM_015847256.1"/>
</dbReference>
<dbReference type="Proteomes" id="UP000002059">
    <property type="component" value="Partially assembled WGS sequence"/>
</dbReference>
<dbReference type="EMBL" id="KN293998">
    <property type="protein sequence ID" value="KGQ01657.1"/>
    <property type="molecule type" value="Genomic_DNA"/>
</dbReference>
<evidence type="ECO:0000313" key="1">
    <source>
        <dbReference type="EMBL" id="KGQ01657.1"/>
    </source>
</evidence>
<keyword evidence="2" id="KW-1185">Reference proteome</keyword>
<dbReference type="KEGG" id="pbl:PAAG_11648"/>
<protein>
    <submittedName>
        <fullName evidence="1">Uncharacterized protein</fullName>
    </submittedName>
</protein>
<dbReference type="AlphaFoldDB" id="A0A0A2V5S9"/>
<reference evidence="1 2" key="1">
    <citation type="journal article" date="2011" name="PLoS Genet.">
        <title>Comparative genomic analysis of human fungal pathogens causing paracoccidioidomycosis.</title>
        <authorList>
            <person name="Desjardins C.A."/>
            <person name="Champion M.D."/>
            <person name="Holder J.W."/>
            <person name="Muszewska A."/>
            <person name="Goldberg J."/>
            <person name="Bailao A.M."/>
            <person name="Brigido M.M."/>
            <person name="Ferreira M.E."/>
            <person name="Garcia A.M."/>
            <person name="Grynberg M."/>
            <person name="Gujja S."/>
            <person name="Heiman D.I."/>
            <person name="Henn M.R."/>
            <person name="Kodira C.D."/>
            <person name="Leon-Narvaez H."/>
            <person name="Longo L.V."/>
            <person name="Ma L.J."/>
            <person name="Malavazi I."/>
            <person name="Matsuo A.L."/>
            <person name="Morais F.V."/>
            <person name="Pereira M."/>
            <person name="Rodriguez-Brito S."/>
            <person name="Sakthikumar S."/>
            <person name="Salem-Izacc S.M."/>
            <person name="Sykes S.M."/>
            <person name="Teixeira M.M."/>
            <person name="Vallejo M.C."/>
            <person name="Walter M.E."/>
            <person name="Yandava C."/>
            <person name="Young S."/>
            <person name="Zeng Q."/>
            <person name="Zucker J."/>
            <person name="Felipe M.S."/>
            <person name="Goldman G.H."/>
            <person name="Haas B.J."/>
            <person name="McEwen J.G."/>
            <person name="Nino-Vega G."/>
            <person name="Puccia R."/>
            <person name="San-Blas G."/>
            <person name="Soares C.M."/>
            <person name="Birren B.W."/>
            <person name="Cuomo C.A."/>
        </authorList>
    </citation>
    <scope>NUCLEOTIDE SEQUENCE [LARGE SCALE GENOMIC DNA]</scope>
    <source>
        <strain evidence="2">ATCC MYA-826 / Pb01</strain>
    </source>
</reference>
<gene>
    <name evidence="1" type="ORF">PAAG_11648</name>
</gene>
<dbReference type="OrthoDB" id="10460723at2759"/>
<accession>A0A0A2V5S9</accession>